<feature type="compositionally biased region" description="Polar residues" evidence="1">
    <location>
        <begin position="1604"/>
        <end position="1625"/>
    </location>
</feature>
<feature type="region of interest" description="Disordered" evidence="1">
    <location>
        <begin position="340"/>
        <end position="360"/>
    </location>
</feature>
<dbReference type="InterPro" id="IPR007309">
    <property type="entry name" value="TFIIIC_Bblock-bd"/>
</dbReference>
<name>A0A9P4R3B7_9PLEO</name>
<dbReference type="EMBL" id="ML996129">
    <property type="protein sequence ID" value="KAF2736043.1"/>
    <property type="molecule type" value="Genomic_DNA"/>
</dbReference>
<reference evidence="4" key="1">
    <citation type="journal article" date="2020" name="Stud. Mycol.">
        <title>101 Dothideomycetes genomes: a test case for predicting lifestyles and emergence of pathogens.</title>
        <authorList>
            <person name="Haridas S."/>
            <person name="Albert R."/>
            <person name="Binder M."/>
            <person name="Bloem J."/>
            <person name="Labutti K."/>
            <person name="Salamov A."/>
            <person name="Andreopoulos B."/>
            <person name="Baker S."/>
            <person name="Barry K."/>
            <person name="Bills G."/>
            <person name="Bluhm B."/>
            <person name="Cannon C."/>
            <person name="Castanera R."/>
            <person name="Culley D."/>
            <person name="Daum C."/>
            <person name="Ezra D."/>
            <person name="Gonzalez J."/>
            <person name="Henrissat B."/>
            <person name="Kuo A."/>
            <person name="Liang C."/>
            <person name="Lipzen A."/>
            <person name="Lutzoni F."/>
            <person name="Magnuson J."/>
            <person name="Mondo S."/>
            <person name="Nolan M."/>
            <person name="Ohm R."/>
            <person name="Pangilinan J."/>
            <person name="Park H.-J."/>
            <person name="Ramirez L."/>
            <person name="Alfaro M."/>
            <person name="Sun H."/>
            <person name="Tritt A."/>
            <person name="Yoshinaga Y."/>
            <person name="Zwiers L.-H."/>
            <person name="Turgeon B."/>
            <person name="Goodwin S."/>
            <person name="Spatafora J."/>
            <person name="Crous P."/>
            <person name="Grigoriev I."/>
        </authorList>
    </citation>
    <scope>NUCLEOTIDE SEQUENCE</scope>
    <source>
        <strain evidence="4">CBS 125425</strain>
    </source>
</reference>
<feature type="region of interest" description="Disordered" evidence="1">
    <location>
        <begin position="304"/>
        <end position="326"/>
    </location>
</feature>
<feature type="region of interest" description="Disordered" evidence="1">
    <location>
        <begin position="1587"/>
        <end position="1634"/>
    </location>
</feature>
<feature type="compositionally biased region" description="Basic and acidic residues" evidence="1">
    <location>
        <begin position="1318"/>
        <end position="1332"/>
    </location>
</feature>
<dbReference type="PANTHER" id="PTHR40644">
    <property type="entry name" value="UPF0653 PROTEIN C607.02C"/>
    <property type="match status" value="1"/>
</dbReference>
<feature type="region of interest" description="Disordered" evidence="1">
    <location>
        <begin position="2661"/>
        <end position="2684"/>
    </location>
</feature>
<feature type="region of interest" description="Disordered" evidence="1">
    <location>
        <begin position="2717"/>
        <end position="2775"/>
    </location>
</feature>
<comment type="caution">
    <text evidence="4">The sequence shown here is derived from an EMBL/GenBank/DDBJ whole genome shotgun (WGS) entry which is preliminary data.</text>
</comment>
<feature type="compositionally biased region" description="Polar residues" evidence="1">
    <location>
        <begin position="584"/>
        <end position="609"/>
    </location>
</feature>
<dbReference type="OrthoDB" id="5403573at2759"/>
<evidence type="ECO:0000259" key="3">
    <source>
        <dbReference type="Pfam" id="PF20222"/>
    </source>
</evidence>
<feature type="compositionally biased region" description="Basic and acidic residues" evidence="1">
    <location>
        <begin position="1850"/>
        <end position="1883"/>
    </location>
</feature>
<feature type="region of interest" description="Disordered" evidence="1">
    <location>
        <begin position="1238"/>
        <end position="1336"/>
    </location>
</feature>
<feature type="compositionally biased region" description="Basic residues" evidence="1">
    <location>
        <begin position="165"/>
        <end position="186"/>
    </location>
</feature>
<feature type="compositionally biased region" description="Basic and acidic residues" evidence="1">
    <location>
        <begin position="2123"/>
        <end position="2142"/>
    </location>
</feature>
<proteinExistence type="predicted"/>
<organism evidence="4 5">
    <name type="scientific">Polyplosphaeria fusca</name>
    <dbReference type="NCBI Taxonomy" id="682080"/>
    <lineage>
        <taxon>Eukaryota</taxon>
        <taxon>Fungi</taxon>
        <taxon>Dikarya</taxon>
        <taxon>Ascomycota</taxon>
        <taxon>Pezizomycotina</taxon>
        <taxon>Dothideomycetes</taxon>
        <taxon>Pleosporomycetidae</taxon>
        <taxon>Pleosporales</taxon>
        <taxon>Tetraplosphaeriaceae</taxon>
        <taxon>Polyplosphaeria</taxon>
    </lineage>
</organism>
<feature type="compositionally biased region" description="Polar residues" evidence="1">
    <location>
        <begin position="2800"/>
        <end position="2834"/>
    </location>
</feature>
<dbReference type="InterPro" id="IPR046488">
    <property type="entry name" value="Sfc3/Tfc3_C"/>
</dbReference>
<feature type="compositionally biased region" description="Basic and acidic residues" evidence="1">
    <location>
        <begin position="1939"/>
        <end position="1948"/>
    </location>
</feature>
<feature type="compositionally biased region" description="Acidic residues" evidence="1">
    <location>
        <begin position="2835"/>
        <end position="2856"/>
    </location>
</feature>
<feature type="region of interest" description="Disordered" evidence="1">
    <location>
        <begin position="2800"/>
        <end position="2856"/>
    </location>
</feature>
<feature type="compositionally biased region" description="Acidic residues" evidence="1">
    <location>
        <begin position="349"/>
        <end position="360"/>
    </location>
</feature>
<accession>A0A9P4R3B7</accession>
<feature type="domain" description="Transcription factor tau subunit sfc3/Tfc3 C-terminal" evidence="3">
    <location>
        <begin position="2155"/>
        <end position="2574"/>
    </location>
</feature>
<feature type="compositionally biased region" description="Polar residues" evidence="1">
    <location>
        <begin position="1820"/>
        <end position="1844"/>
    </location>
</feature>
<feature type="compositionally biased region" description="Basic and acidic residues" evidence="1">
    <location>
        <begin position="1251"/>
        <end position="1265"/>
    </location>
</feature>
<dbReference type="Proteomes" id="UP000799444">
    <property type="component" value="Unassembled WGS sequence"/>
</dbReference>
<feature type="region of interest" description="Disordered" evidence="1">
    <location>
        <begin position="584"/>
        <end position="618"/>
    </location>
</feature>
<evidence type="ECO:0000259" key="2">
    <source>
        <dbReference type="Pfam" id="PF04182"/>
    </source>
</evidence>
<feature type="region of interest" description="Disordered" evidence="1">
    <location>
        <begin position="1421"/>
        <end position="1458"/>
    </location>
</feature>
<evidence type="ECO:0008006" key="6">
    <source>
        <dbReference type="Google" id="ProtNLM"/>
    </source>
</evidence>
<dbReference type="InterPro" id="IPR035625">
    <property type="entry name" value="Tfc3-like_eWH"/>
</dbReference>
<dbReference type="CDD" id="cd16169">
    <property type="entry name" value="Tau138_eWH"/>
    <property type="match status" value="1"/>
</dbReference>
<feature type="region of interest" description="Disordered" evidence="1">
    <location>
        <begin position="157"/>
        <end position="273"/>
    </location>
</feature>
<protein>
    <recommendedName>
        <fullName evidence="6">B-block binding subunit of TFIIIC domain-containing protein</fullName>
    </recommendedName>
</protein>
<feature type="region of interest" description="Disordered" evidence="1">
    <location>
        <begin position="652"/>
        <end position="674"/>
    </location>
</feature>
<sequence length="2856" mass="318132">MGSGVALGSEAGNVSGRREFHGGEQDGKLKKCSNIFSLRAASVLGSAGGYRLPVKKASTIHDAVSCPLTCPPRGPGCEKAITCLSLMMPLMASLPDLVVLCSVCLEAALTALRLCNHDDACLCRQKHRVAADRPEQRKDADQGSVCALAHERRRAFRRPQGVSRPWKKLQSHHALGRNMPHKHKRKREGDDQHYELAPTQRAAPLPVGKARAPNPAPRKKRKGVEGYGDDDTPKAFTRLMQLKAKGKPRSGLDDGPRPKSKKRNGAGAGGAVATATVNSEAQVLPKIQPGETLSAFGQRVNQALPLSSVQRKGKKVDGPREHRVTRHEKKLRRLQEGWRKEEARLRDKEEEERELAEEDADEIDAMWEDKTLDLPASGKKKGKKGRRKLVVGEVDDDEDDAWEALKKKREQRKGLHDVVQAPPELTKVPREIFKVKNGAKVNVSNVPNSAGSLRKREELGAARQDIIESYRQLMGAKRRVGWKKMVHGIDQLINFVLSEVALCGPKGAGSADFRRFVEKFHRRPDKSSEAPIHPDNVQALIDGLHRDFYERLWDWVRNDRDIRILYKNEIRHLSLSEFEALENQENSNDAANPAVDSQTPTEQNSNSAPNHLVAPPPGLSTLQAKLQQRLRKEGPKPTNVLASNALNSSLLNVSGNPTVGGQTAPPPHRVNAGGGDHNTVAQKDQTRALFEKLDHTPTTGPKFDDPSPTTQAPRIYASQDRMWHAIAGHSMDIKRLTLMEFELLTIIESRGSEGIEQPDLVKLTGQDKRSVPKRTDELAKKGYIEKHPIQAKKHYTSICIHRNYVNDGHVIKASGKLEDVFKNGNVLISNFVPFLDKFLEEVHAVPLRDLRKKMGVPLKTWNQRSIRSTVRRLEETGFLKRVRARKKGSADQYVVCIKRQRPSTREDIEFLRSTARRRTVFADTPEPILEGDAPEDGFWRDIELEMMDSDVEVDEEDSDNEAPVEERTRIVPQWTPSRLVVNLVFETIDAAGPAGLDNAQLRDRTMGKFWKRPLENLVSRITNDWEHAQPRHLRQLAVVRDTSITQEKKYTHYVFRSYNKFQVGVNEGHLKWEAISKEAERKARGVSLGRARVTKQDPVLDQWGFEPLVRTQFQRRVGSSSLKECREAIVSAPKGRQFWDTQLKETMGYQKPDRKPRELARNAYPTALVTREEKRAEAELQRIRNFAIKEVTGKPAPPGPATSAPRKPGLITKEQRQALGLPPQGRLSADVERQIKEHRKVTGDPTSIPDSIEKGEQPPKRKTGDLSDASPRPTKQAKLQKQATKAQSDTPQPSHDHEEPGPGMTNVSQAHAEQVPTEQDHTELPPDTERRVLSRKARQAPVLVAEPLESATPEVETHVQRIVRKYTERHAPGVYINPFATRPIPRGRPKKALMAVFKSSQLKEFDWFQYDPTFVSRQDLLRAHSPRQSSKPVRRPSATMTVPNMTTSVSEPAHHQLKSGSTDALSKVGDIIASNGNLHEPASDPNATISGPSVDNQINAVAKDDTPMANGPPEPQQSPELMQKSVEHQDPAAQLGETIPPSVPAWSAVNQPLHLVGQGQSFSQEPISTIHGNDRVFEKAMEGVDMSVPENSTSRPTTAAGEEVSQSVAKSQPNGVQGRQQNATRFAQGGTRGVTLGGGSVWHKRADIIIDIVSRCGGVFPNNGEIVQPFWTLWERNTSTDSKPDRTTLSKAIRDLCDKHKLLKVPFDVLMVGGSRTTEKSLITLPHISPTDEQAQDLKMKIMSAYPSKYYPEEVRDLVQSHGPTRRNAPGPIPEIDLSINLETRGTAQSKATLDLDSRIIEATKKREKAKAARAESSTNLKAQNGEGNTETAKRPTTSSSGKTTRPARKRLETLEKNVARMGRKTDGPSTLDQDREKEREDSMADSSDEDIPLVQQRSRKTNTVSMHNALRSSLASMDVEDELSDDAIDEPEAGGSSEKPHATESHVRVTLADQPRKNAGTADAHIQTAPEGQPNANEITTDSSTRAEVVAALAKFSNPDIRFYSTNHTFSTEFAVERFARPGLANPARDSAAGREGATGKTRKRVRIAAGPHPDADEGPRKKPRTTANAKDGSRKKPRTMADYKNTFPQIPLPTLLERLVGLTGDLNNPIYIPPMATPRSQYREENKSSKKTTKRVEHAPKVAQSSGPVDPFKQLLCTLVIASSLGTDEGSIDWSIVTMAYKNDHDFDLLKAKKCWKWVQRNMSSRVQDFTTAFQSAYLQAYENCEIAALEDPAEYDWEALVKWALKTCDYPDIQLPKERADLDLFTVEKSQHESWSRDAWVLKDLSGINRTQRTLHCPYASPLHGEPISTASEDTVARARSWVRSNIATPQDIYNVDLAHTKMNTLGGAVYEDIVDDMLESKVIRLRKKFRRLPGRNYFFTAKWAQSFRRPWKLEEFMDAVEFKKALDLAFSNQDPTERKFIISQAASNGASLAFLDMVNDGMMTMVPKLHPVNNDVIGPRPRISVWGFTEGDYRHRRIDPSFLEWDIELEPTSSYRFGNPLASSQPTEATDTWKILPEPPLPGKHDPNSMLPIWSSIDGKALFYPWWNRILHLVVQALMFQPGIPLAEIHGLCYNQAAEKFEIECVLSWLISVNAARQTNGTSIKDGGFALSSGFWAVFGDKLIDADADQFGDHVKSRHKSRHGEYRPWRSLRDLRSDHDENEDRGEDAVNGDAINNDAINDDAINDDAINDDAINDDAINNDAINNDAINKGAAKSNVQPSVDMGPPAPPKTRKRKRAAEEPKRVVKKPKRQFKVFGKNGMSEARDMTSRTRGIFRMLPETTNPDTPAGIQAQVSTANAGSALTQETQLSDPNTIMTDASPSTVSQESPASEDVDMEDDIDAEGEPDDEFL</sequence>
<feature type="region of interest" description="Disordered" evidence="1">
    <location>
        <begin position="2113"/>
        <end position="2147"/>
    </location>
</feature>
<feature type="compositionally biased region" description="Low complexity" evidence="1">
    <location>
        <begin position="1274"/>
        <end position="1287"/>
    </location>
</feature>
<feature type="region of interest" description="Disordered" evidence="1">
    <location>
        <begin position="1503"/>
        <end position="1538"/>
    </location>
</feature>
<keyword evidence="5" id="KW-1185">Reference proteome</keyword>
<feature type="region of interest" description="Disordered" evidence="1">
    <location>
        <begin position="1925"/>
        <end position="1980"/>
    </location>
</feature>
<feature type="region of interest" description="Disordered" evidence="1">
    <location>
        <begin position="1807"/>
        <end position="1905"/>
    </location>
</feature>
<dbReference type="Pfam" id="PF04182">
    <property type="entry name" value="B-block_TFIIIC"/>
    <property type="match status" value="1"/>
</dbReference>
<evidence type="ECO:0000313" key="4">
    <source>
        <dbReference type="EMBL" id="KAF2736043.1"/>
    </source>
</evidence>
<feature type="region of interest" description="Disordered" evidence="1">
    <location>
        <begin position="2026"/>
        <end position="2081"/>
    </location>
</feature>
<dbReference type="PANTHER" id="PTHR40644:SF1">
    <property type="entry name" value="UPF0653 PROTEIN C607.02C"/>
    <property type="match status" value="1"/>
</dbReference>
<evidence type="ECO:0000256" key="1">
    <source>
        <dbReference type="SAM" id="MobiDB-lite"/>
    </source>
</evidence>
<feature type="compositionally biased region" description="Polar residues" evidence="1">
    <location>
        <begin position="1438"/>
        <end position="1450"/>
    </location>
</feature>
<gene>
    <name evidence="4" type="ORF">EJ04DRAFT_598759</name>
</gene>
<dbReference type="Pfam" id="PF20222">
    <property type="entry name" value="DUF6581"/>
    <property type="match status" value="1"/>
</dbReference>
<evidence type="ECO:0000313" key="5">
    <source>
        <dbReference type="Proteomes" id="UP000799444"/>
    </source>
</evidence>
<feature type="region of interest" description="Disordered" evidence="1">
    <location>
        <begin position="1189"/>
        <end position="1208"/>
    </location>
</feature>
<feature type="domain" description="B-block binding subunit of TFIIIC" evidence="2">
    <location>
        <begin position="739"/>
        <end position="806"/>
    </location>
</feature>